<proteinExistence type="predicted"/>
<dbReference type="PANTHER" id="PTHR45964:SF9">
    <property type="entry name" value="SULFOTRANSFERASE"/>
    <property type="match status" value="1"/>
</dbReference>
<evidence type="ECO:0000256" key="1">
    <source>
        <dbReference type="ARBA" id="ARBA00022737"/>
    </source>
</evidence>
<dbReference type="InterPro" id="IPR051589">
    <property type="entry name" value="Sialate-O-sulfotransferase"/>
</dbReference>
<keyword evidence="5" id="KW-1185">Reference proteome</keyword>
<protein>
    <submittedName>
        <fullName evidence="4">WSC-domain-containing protein</fullName>
    </submittedName>
</protein>
<evidence type="ECO:0000259" key="3">
    <source>
        <dbReference type="PROSITE" id="PS51212"/>
    </source>
</evidence>
<feature type="signal peptide" evidence="2">
    <location>
        <begin position="1"/>
        <end position="17"/>
    </location>
</feature>
<keyword evidence="1" id="KW-0677">Repeat</keyword>
<feature type="chain" id="PRO_5040380853" evidence="2">
    <location>
        <begin position="18"/>
        <end position="324"/>
    </location>
</feature>
<dbReference type="AlphaFoldDB" id="A0A9P4R5C0"/>
<dbReference type="PROSITE" id="PS51212">
    <property type="entry name" value="WSC"/>
    <property type="match status" value="2"/>
</dbReference>
<reference evidence="4" key="1">
    <citation type="journal article" date="2020" name="Stud. Mycol.">
        <title>101 Dothideomycetes genomes: a test case for predicting lifestyles and emergence of pathogens.</title>
        <authorList>
            <person name="Haridas S."/>
            <person name="Albert R."/>
            <person name="Binder M."/>
            <person name="Bloem J."/>
            <person name="Labutti K."/>
            <person name="Salamov A."/>
            <person name="Andreopoulos B."/>
            <person name="Baker S."/>
            <person name="Barry K."/>
            <person name="Bills G."/>
            <person name="Bluhm B."/>
            <person name="Cannon C."/>
            <person name="Castanera R."/>
            <person name="Culley D."/>
            <person name="Daum C."/>
            <person name="Ezra D."/>
            <person name="Gonzalez J."/>
            <person name="Henrissat B."/>
            <person name="Kuo A."/>
            <person name="Liang C."/>
            <person name="Lipzen A."/>
            <person name="Lutzoni F."/>
            <person name="Magnuson J."/>
            <person name="Mondo S."/>
            <person name="Nolan M."/>
            <person name="Ohm R."/>
            <person name="Pangilinan J."/>
            <person name="Park H.-J."/>
            <person name="Ramirez L."/>
            <person name="Alfaro M."/>
            <person name="Sun H."/>
            <person name="Tritt A."/>
            <person name="Yoshinaga Y."/>
            <person name="Zwiers L.-H."/>
            <person name="Turgeon B."/>
            <person name="Goodwin S."/>
            <person name="Spatafora J."/>
            <person name="Crous P."/>
            <person name="Grigoriev I."/>
        </authorList>
    </citation>
    <scope>NUCLEOTIDE SEQUENCE</scope>
    <source>
        <strain evidence="4">CBS 125425</strain>
    </source>
</reference>
<keyword evidence="2" id="KW-0732">Signal</keyword>
<evidence type="ECO:0000313" key="4">
    <source>
        <dbReference type="EMBL" id="KAF2737108.1"/>
    </source>
</evidence>
<dbReference type="PANTHER" id="PTHR45964">
    <property type="entry name" value="WSCD FAMILY MEMBER CG9164"/>
    <property type="match status" value="1"/>
</dbReference>
<organism evidence="4 5">
    <name type="scientific">Polyplosphaeria fusca</name>
    <dbReference type="NCBI Taxonomy" id="682080"/>
    <lineage>
        <taxon>Eukaryota</taxon>
        <taxon>Fungi</taxon>
        <taxon>Dikarya</taxon>
        <taxon>Ascomycota</taxon>
        <taxon>Pezizomycotina</taxon>
        <taxon>Dothideomycetes</taxon>
        <taxon>Pleosporomycetidae</taxon>
        <taxon>Pleosporales</taxon>
        <taxon>Tetraplosphaeriaceae</taxon>
        <taxon>Polyplosphaeria</taxon>
    </lineage>
</organism>
<sequence>MKSRIVLAFLAPVATFALTTHHHSKRDLTPATDLPASWTYSGCYVDSVSARALKSASYVDASGLTGASCVDFCRSKGYPIAGTEYSTECYCGISLPAQAASDPSTCNKPCSGDATQACGGPNRLSVYTAPANSQPGVNPGPTGWKSLGCYTDSVSARTLSRNAGQLGGSAGLTVGLCAQACSGSAYFGVEYAGECYCGNSILNGAASATDGCNQPCKGNSSEFCGGSNRLNLYQSTVTPPTPPVSTCSTGRPYTLCCMGFAPWYTNSGVWGGICGYNPSNPNQLVGARCIDRPASGCPSGLQDLYCAGRFGGGQCGLGTDCCAR</sequence>
<name>A0A9P4R5C0_9PLEO</name>
<dbReference type="EMBL" id="ML996119">
    <property type="protein sequence ID" value="KAF2737108.1"/>
    <property type="molecule type" value="Genomic_DNA"/>
</dbReference>
<evidence type="ECO:0000313" key="5">
    <source>
        <dbReference type="Proteomes" id="UP000799444"/>
    </source>
</evidence>
<feature type="domain" description="WSC" evidence="3">
    <location>
        <begin position="37"/>
        <end position="130"/>
    </location>
</feature>
<evidence type="ECO:0000256" key="2">
    <source>
        <dbReference type="SAM" id="SignalP"/>
    </source>
</evidence>
<dbReference type="Proteomes" id="UP000799444">
    <property type="component" value="Unassembled WGS sequence"/>
</dbReference>
<gene>
    <name evidence="4" type="ORF">EJ04DRAFT_561967</name>
</gene>
<dbReference type="OrthoDB" id="2019572at2759"/>
<feature type="domain" description="WSC" evidence="3">
    <location>
        <begin position="143"/>
        <end position="236"/>
    </location>
</feature>
<dbReference type="InterPro" id="IPR002889">
    <property type="entry name" value="WSC_carb-bd"/>
</dbReference>
<dbReference type="SMART" id="SM00321">
    <property type="entry name" value="WSC"/>
    <property type="match status" value="2"/>
</dbReference>
<comment type="caution">
    <text evidence="4">The sequence shown here is derived from an EMBL/GenBank/DDBJ whole genome shotgun (WGS) entry which is preliminary data.</text>
</comment>
<dbReference type="Pfam" id="PF01822">
    <property type="entry name" value="WSC"/>
    <property type="match status" value="2"/>
</dbReference>
<accession>A0A9P4R5C0</accession>